<reference evidence="1" key="2">
    <citation type="submission" date="2025-09" db="UniProtKB">
        <authorList>
            <consortium name="Ensembl"/>
        </authorList>
    </citation>
    <scope>IDENTIFICATION</scope>
</reference>
<proteinExistence type="predicted"/>
<dbReference type="Proteomes" id="UP000472260">
    <property type="component" value="Unassembled WGS sequence"/>
</dbReference>
<dbReference type="AlphaFoldDB" id="A0A671KRM2"/>
<accession>A0A671KRM2</accession>
<reference evidence="1" key="1">
    <citation type="submission" date="2025-08" db="UniProtKB">
        <authorList>
            <consortium name="Ensembl"/>
        </authorList>
    </citation>
    <scope>IDENTIFICATION</scope>
</reference>
<organism evidence="1 2">
    <name type="scientific">Sinocyclocheilus anshuiensis</name>
    <dbReference type="NCBI Taxonomy" id="1608454"/>
    <lineage>
        <taxon>Eukaryota</taxon>
        <taxon>Metazoa</taxon>
        <taxon>Chordata</taxon>
        <taxon>Craniata</taxon>
        <taxon>Vertebrata</taxon>
        <taxon>Euteleostomi</taxon>
        <taxon>Actinopterygii</taxon>
        <taxon>Neopterygii</taxon>
        <taxon>Teleostei</taxon>
        <taxon>Ostariophysi</taxon>
        <taxon>Cypriniformes</taxon>
        <taxon>Cyprinidae</taxon>
        <taxon>Cyprininae</taxon>
        <taxon>Sinocyclocheilus</taxon>
    </lineage>
</organism>
<dbReference type="Ensembl" id="ENSSANT00000010267.1">
    <property type="protein sequence ID" value="ENSSANP00000009583.1"/>
    <property type="gene ID" value="ENSSANG00000005311.1"/>
</dbReference>
<protein>
    <submittedName>
        <fullName evidence="1">Uncharacterized protein</fullName>
    </submittedName>
</protein>
<evidence type="ECO:0000313" key="2">
    <source>
        <dbReference type="Proteomes" id="UP000472260"/>
    </source>
</evidence>
<name>A0A671KRM2_9TELE</name>
<keyword evidence="2" id="KW-1185">Reference proteome</keyword>
<sequence length="110" mass="12811">KKKIQLSARLYEPQYSCSRLIFITYAAWPRQRCGQRGSFLIGWVDGGKRSCWLHMQDMDLMQSQVSTRGQELLNLKSALRNRYIQCLNHSHRQCACASPFVVCLSLLFIR</sequence>
<evidence type="ECO:0000313" key="1">
    <source>
        <dbReference type="Ensembl" id="ENSSANP00000009583.1"/>
    </source>
</evidence>